<keyword evidence="5 7" id="KW-1133">Transmembrane helix</keyword>
<dbReference type="EMBL" id="VXOY01000025">
    <property type="protein sequence ID" value="MYE38436.1"/>
    <property type="molecule type" value="Genomic_DNA"/>
</dbReference>
<evidence type="ECO:0000259" key="10">
    <source>
        <dbReference type="Pfam" id="PF21088"/>
    </source>
</evidence>
<evidence type="ECO:0000259" key="9">
    <source>
        <dbReference type="Pfam" id="PF21082"/>
    </source>
</evidence>
<comment type="caution">
    <text evidence="11">The sequence shown here is derived from an EMBL/GenBank/DDBJ whole genome shotgun (WGS) entry which is preliminary data.</text>
</comment>
<dbReference type="SUPFAM" id="SSF82689">
    <property type="entry name" value="Mechanosensitive channel protein MscS (YggB), C-terminal domain"/>
    <property type="match status" value="1"/>
</dbReference>
<feature type="domain" description="Mechanosensitive ion channel transmembrane helices 2/3" evidence="10">
    <location>
        <begin position="146"/>
        <end position="182"/>
    </location>
</feature>
<dbReference type="InterPro" id="IPR049278">
    <property type="entry name" value="MS_channel_C"/>
</dbReference>
<dbReference type="GO" id="GO:0005886">
    <property type="term" value="C:plasma membrane"/>
    <property type="evidence" value="ECO:0007669"/>
    <property type="project" value="UniProtKB-SubCell"/>
</dbReference>
<evidence type="ECO:0000256" key="1">
    <source>
        <dbReference type="ARBA" id="ARBA00004651"/>
    </source>
</evidence>
<feature type="transmembrane region" description="Helical" evidence="7">
    <location>
        <begin position="92"/>
        <end position="113"/>
    </location>
</feature>
<dbReference type="PANTHER" id="PTHR30566:SF25">
    <property type="entry name" value="INNER MEMBRANE PROTEIN"/>
    <property type="match status" value="1"/>
</dbReference>
<evidence type="ECO:0000256" key="6">
    <source>
        <dbReference type="ARBA" id="ARBA00023136"/>
    </source>
</evidence>
<dbReference type="InterPro" id="IPR011066">
    <property type="entry name" value="MscS_channel_C_sf"/>
</dbReference>
<keyword evidence="3" id="KW-1003">Cell membrane</keyword>
<dbReference type="InterPro" id="IPR006685">
    <property type="entry name" value="MscS_channel_2nd"/>
</dbReference>
<protein>
    <submittedName>
        <fullName evidence="11">Mechanosensitive ion channel family protein</fullName>
    </submittedName>
</protein>
<dbReference type="InterPro" id="IPR049142">
    <property type="entry name" value="MS_channel_1st"/>
</dbReference>
<dbReference type="GO" id="GO:0055085">
    <property type="term" value="P:transmembrane transport"/>
    <property type="evidence" value="ECO:0007669"/>
    <property type="project" value="InterPro"/>
</dbReference>
<evidence type="ECO:0000256" key="5">
    <source>
        <dbReference type="ARBA" id="ARBA00022989"/>
    </source>
</evidence>
<dbReference type="AlphaFoldDB" id="A0A845DJS2"/>
<keyword evidence="6 7" id="KW-0472">Membrane</keyword>
<feature type="transmembrane region" description="Helical" evidence="7">
    <location>
        <begin position="62"/>
        <end position="80"/>
    </location>
</feature>
<feature type="domain" description="Mechanosensitive ion channel MscS" evidence="8">
    <location>
        <begin position="183"/>
        <end position="251"/>
    </location>
</feature>
<dbReference type="InterPro" id="IPR011014">
    <property type="entry name" value="MscS_channel_TM-2"/>
</dbReference>
<proteinExistence type="inferred from homology"/>
<dbReference type="Pfam" id="PF21082">
    <property type="entry name" value="MS_channel_3rd"/>
    <property type="match status" value="1"/>
</dbReference>
<sequence>MSFDALETTLVWNNTLIECMEALGLFLLLGLVLVAVKRLILWRFTSVAEHTENDIDDTIIHVVRSLRMVVLIVIAFYVAVRTLNVPDSVMQGINMVFAVLLVYQVIRTIQIVIQEFFFQHVLRQKLGEDEKNTMAVGVIRTTTRGVLWLIGILFLAQNFGLDITSLVAGLGIGGIAVALALQNILSDLFSSFSIIFDKPFEVGDFIVVDDKTMGVVKNVGMKTTRLEALHGEEIVLANKEITASRIHNLKRMQKRRIVFQLSLPYVTPNAQLKKVSGIVEEIITRIEAAQFDRANLTSLADEYLVFEVVFYALTRDYATYRKINEEILLAVKERFEKEGIEFAHKTQTVRLERIS</sequence>
<evidence type="ECO:0000313" key="12">
    <source>
        <dbReference type="Proteomes" id="UP000449092"/>
    </source>
</evidence>
<dbReference type="Pfam" id="PF21088">
    <property type="entry name" value="MS_channel_1st"/>
    <property type="match status" value="1"/>
</dbReference>
<feature type="transmembrane region" description="Helical" evidence="7">
    <location>
        <begin position="22"/>
        <end position="41"/>
    </location>
</feature>
<dbReference type="SUPFAM" id="SSF82861">
    <property type="entry name" value="Mechanosensitive channel protein MscS (YggB), transmembrane region"/>
    <property type="match status" value="1"/>
</dbReference>
<evidence type="ECO:0000256" key="3">
    <source>
        <dbReference type="ARBA" id="ARBA00022475"/>
    </source>
</evidence>
<feature type="transmembrane region" description="Helical" evidence="7">
    <location>
        <begin position="163"/>
        <end position="181"/>
    </location>
</feature>
<dbReference type="InterPro" id="IPR010920">
    <property type="entry name" value="LSM_dom_sf"/>
</dbReference>
<dbReference type="PANTHER" id="PTHR30566">
    <property type="entry name" value="YNAI-RELATED MECHANOSENSITIVE ION CHANNEL"/>
    <property type="match status" value="1"/>
</dbReference>
<dbReference type="Gene3D" id="3.30.70.100">
    <property type="match status" value="1"/>
</dbReference>
<dbReference type="InterPro" id="IPR023408">
    <property type="entry name" value="MscS_beta-dom_sf"/>
</dbReference>
<dbReference type="Gene3D" id="2.30.30.60">
    <property type="match status" value="1"/>
</dbReference>
<feature type="transmembrane region" description="Helical" evidence="7">
    <location>
        <begin position="134"/>
        <end position="157"/>
    </location>
</feature>
<keyword evidence="4 7" id="KW-0812">Transmembrane</keyword>
<dbReference type="SUPFAM" id="SSF50182">
    <property type="entry name" value="Sm-like ribonucleoproteins"/>
    <property type="match status" value="1"/>
</dbReference>
<comment type="similarity">
    <text evidence="2">Belongs to the MscS (TC 1.A.23) family.</text>
</comment>
<evidence type="ECO:0000259" key="8">
    <source>
        <dbReference type="Pfam" id="PF00924"/>
    </source>
</evidence>
<evidence type="ECO:0000313" key="11">
    <source>
        <dbReference type="EMBL" id="MYE38436.1"/>
    </source>
</evidence>
<dbReference type="Pfam" id="PF00924">
    <property type="entry name" value="MS_channel_2nd"/>
    <property type="match status" value="1"/>
</dbReference>
<evidence type="ECO:0000256" key="7">
    <source>
        <dbReference type="SAM" id="Phobius"/>
    </source>
</evidence>
<reference evidence="11 12" key="1">
    <citation type="submission" date="2019-09" db="EMBL/GenBank/DDBJ databases">
        <title>Characterisation of the sponge microbiome using genome-centric metagenomics.</title>
        <authorList>
            <person name="Engelberts J.P."/>
            <person name="Robbins S.J."/>
            <person name="De Goeij J.M."/>
            <person name="Aranda M."/>
            <person name="Bell S.C."/>
            <person name="Webster N.S."/>
        </authorList>
    </citation>
    <scope>NUCLEOTIDE SEQUENCE [LARGE SCALE GENOMIC DNA]</scope>
    <source>
        <strain evidence="11">SB0662_bin_43</strain>
    </source>
</reference>
<dbReference type="Proteomes" id="UP000449092">
    <property type="component" value="Unassembled WGS sequence"/>
</dbReference>
<dbReference type="Gene3D" id="1.10.287.1260">
    <property type="match status" value="1"/>
</dbReference>
<name>A0A845DJS2_9BACT</name>
<feature type="domain" description="Mechanosensitive ion channel MscS C-terminal" evidence="9">
    <location>
        <begin position="257"/>
        <end position="342"/>
    </location>
</feature>
<organism evidence="11 12">
    <name type="scientific">Candidatus Spechtbacteria bacterium SB0662_bin_43</name>
    <dbReference type="NCBI Taxonomy" id="2604897"/>
    <lineage>
        <taxon>Bacteria</taxon>
        <taxon>Candidatus Spechtiibacteriota</taxon>
    </lineage>
</organism>
<evidence type="ECO:0000256" key="2">
    <source>
        <dbReference type="ARBA" id="ARBA00008017"/>
    </source>
</evidence>
<comment type="subcellular location">
    <subcellularLocation>
        <location evidence="1">Cell membrane</location>
        <topology evidence="1">Multi-pass membrane protein</topology>
    </subcellularLocation>
</comment>
<evidence type="ECO:0000256" key="4">
    <source>
        <dbReference type="ARBA" id="ARBA00022692"/>
    </source>
</evidence>
<accession>A0A845DJS2</accession>
<gene>
    <name evidence="11" type="ORF">F4X82_02885</name>
</gene>